<proteinExistence type="predicted"/>
<feature type="region of interest" description="Disordered" evidence="1">
    <location>
        <begin position="1"/>
        <end position="80"/>
    </location>
</feature>
<protein>
    <submittedName>
        <fullName evidence="2">Uncharacterized protein</fullName>
    </submittedName>
</protein>
<keyword evidence="3" id="KW-1185">Reference proteome</keyword>
<accession>A0A4Z2F5M8</accession>
<sequence>MSEGGPVGDGGGPVSGRPGPGSDQLDMQNDWNRQTDGDRQSQSASPQKDEPRSDSQEAERERVHSGPDKGSDVMGRDWPP</sequence>
<dbReference type="AlphaFoldDB" id="A0A4Z2F5M8"/>
<gene>
    <name evidence="2" type="ORF">EYF80_053629</name>
</gene>
<reference evidence="2 3" key="1">
    <citation type="submission" date="2019-03" db="EMBL/GenBank/DDBJ databases">
        <title>First draft genome of Liparis tanakae, snailfish: a comprehensive survey of snailfish specific genes.</title>
        <authorList>
            <person name="Kim W."/>
            <person name="Song I."/>
            <person name="Jeong J.-H."/>
            <person name="Kim D."/>
            <person name="Kim S."/>
            <person name="Ryu S."/>
            <person name="Song J.Y."/>
            <person name="Lee S.K."/>
        </authorList>
    </citation>
    <scope>NUCLEOTIDE SEQUENCE [LARGE SCALE GENOMIC DNA]</scope>
    <source>
        <tissue evidence="2">Muscle</tissue>
    </source>
</reference>
<feature type="compositionally biased region" description="Basic and acidic residues" evidence="1">
    <location>
        <begin position="47"/>
        <end position="80"/>
    </location>
</feature>
<organism evidence="2 3">
    <name type="scientific">Liparis tanakae</name>
    <name type="common">Tanaka's snailfish</name>
    <dbReference type="NCBI Taxonomy" id="230148"/>
    <lineage>
        <taxon>Eukaryota</taxon>
        <taxon>Metazoa</taxon>
        <taxon>Chordata</taxon>
        <taxon>Craniata</taxon>
        <taxon>Vertebrata</taxon>
        <taxon>Euteleostomi</taxon>
        <taxon>Actinopterygii</taxon>
        <taxon>Neopterygii</taxon>
        <taxon>Teleostei</taxon>
        <taxon>Neoteleostei</taxon>
        <taxon>Acanthomorphata</taxon>
        <taxon>Eupercaria</taxon>
        <taxon>Perciformes</taxon>
        <taxon>Cottioidei</taxon>
        <taxon>Cottales</taxon>
        <taxon>Liparidae</taxon>
        <taxon>Liparis</taxon>
    </lineage>
</organism>
<dbReference type="EMBL" id="SRLO01001646">
    <property type="protein sequence ID" value="TNN36213.1"/>
    <property type="molecule type" value="Genomic_DNA"/>
</dbReference>
<evidence type="ECO:0000256" key="1">
    <source>
        <dbReference type="SAM" id="MobiDB-lite"/>
    </source>
</evidence>
<name>A0A4Z2F5M8_9TELE</name>
<evidence type="ECO:0000313" key="3">
    <source>
        <dbReference type="Proteomes" id="UP000314294"/>
    </source>
</evidence>
<evidence type="ECO:0000313" key="2">
    <source>
        <dbReference type="EMBL" id="TNN36213.1"/>
    </source>
</evidence>
<dbReference type="Proteomes" id="UP000314294">
    <property type="component" value="Unassembled WGS sequence"/>
</dbReference>
<comment type="caution">
    <text evidence="2">The sequence shown here is derived from an EMBL/GenBank/DDBJ whole genome shotgun (WGS) entry which is preliminary data.</text>
</comment>
<feature type="compositionally biased region" description="Gly residues" evidence="1">
    <location>
        <begin position="1"/>
        <end position="14"/>
    </location>
</feature>